<dbReference type="Pfam" id="PF01544">
    <property type="entry name" value="CorA"/>
    <property type="match status" value="1"/>
</dbReference>
<proteinExistence type="predicted"/>
<keyword evidence="1" id="KW-0812">Transmembrane</keyword>
<gene>
    <name evidence="2" type="ORF">S7711_04430</name>
</gene>
<dbReference type="Proteomes" id="UP000028045">
    <property type="component" value="Unassembled WGS sequence"/>
</dbReference>
<keyword evidence="1" id="KW-1133">Transmembrane helix</keyword>
<evidence type="ECO:0000256" key="1">
    <source>
        <dbReference type="SAM" id="Phobius"/>
    </source>
</evidence>
<name>A0A084B5M3_STACB</name>
<dbReference type="Gene3D" id="1.20.58.340">
    <property type="entry name" value="Magnesium transport protein CorA, transmembrane region"/>
    <property type="match status" value="1"/>
</dbReference>
<dbReference type="GO" id="GO:0016020">
    <property type="term" value="C:membrane"/>
    <property type="evidence" value="ECO:0007669"/>
    <property type="project" value="InterPro"/>
</dbReference>
<organism evidence="2 3">
    <name type="scientific">Stachybotrys chartarum (strain CBS 109288 / IBT 7711)</name>
    <name type="common">Toxic black mold</name>
    <name type="synonym">Stilbospora chartarum</name>
    <dbReference type="NCBI Taxonomy" id="1280523"/>
    <lineage>
        <taxon>Eukaryota</taxon>
        <taxon>Fungi</taxon>
        <taxon>Dikarya</taxon>
        <taxon>Ascomycota</taxon>
        <taxon>Pezizomycotina</taxon>
        <taxon>Sordariomycetes</taxon>
        <taxon>Hypocreomycetidae</taxon>
        <taxon>Hypocreales</taxon>
        <taxon>Stachybotryaceae</taxon>
        <taxon>Stachybotrys</taxon>
    </lineage>
</organism>
<evidence type="ECO:0000313" key="3">
    <source>
        <dbReference type="Proteomes" id="UP000028045"/>
    </source>
</evidence>
<reference evidence="2 3" key="1">
    <citation type="journal article" date="2014" name="BMC Genomics">
        <title>Comparative genome sequencing reveals chemotype-specific gene clusters in the toxigenic black mold Stachybotrys.</title>
        <authorList>
            <person name="Semeiks J."/>
            <person name="Borek D."/>
            <person name="Otwinowski Z."/>
            <person name="Grishin N.V."/>
        </authorList>
    </citation>
    <scope>NUCLEOTIDE SEQUENCE [LARGE SCALE GENOMIC DNA]</scope>
    <source>
        <strain evidence="3">CBS 109288 / IBT 7711</strain>
    </source>
</reference>
<dbReference type="HOGENOM" id="CLU_611356_0_0_1"/>
<dbReference type="OrthoDB" id="5030973at2759"/>
<dbReference type="EMBL" id="KL648012">
    <property type="protein sequence ID" value="KEY72852.1"/>
    <property type="molecule type" value="Genomic_DNA"/>
</dbReference>
<dbReference type="InterPro" id="IPR002523">
    <property type="entry name" value="MgTranspt_CorA/ZnTranspt_ZntB"/>
</dbReference>
<accession>A0A084B5M3</accession>
<dbReference type="GO" id="GO:0046873">
    <property type="term" value="F:metal ion transmembrane transporter activity"/>
    <property type="evidence" value="ECO:0007669"/>
    <property type="project" value="InterPro"/>
</dbReference>
<keyword evidence="3" id="KW-1185">Reference proteome</keyword>
<keyword evidence="1" id="KW-0472">Membrane</keyword>
<protein>
    <submittedName>
        <fullName evidence="2">Uncharacterized protein</fullName>
    </submittedName>
</protein>
<feature type="transmembrane region" description="Helical" evidence="1">
    <location>
        <begin position="301"/>
        <end position="322"/>
    </location>
</feature>
<feature type="transmembrane region" description="Helical" evidence="1">
    <location>
        <begin position="270"/>
        <end position="289"/>
    </location>
</feature>
<sequence>MELTDIPMNWKSHGFRACAPIITTDTTAKIWSSGEPHTYNVVLNDLALRKRLQDLASFWDNAASDAENPTPKLVILTVPMDRHTHPTLGTRAIMIQSDTLAAVMRFAGVNDRASESFWNSILPTADCYTQYDEGDVHPTSLNTERQEYPAKSDQLLSQLHAIRLEFGHDNIVILFAIKFAAFCTKALADVEDGRVLLECEPLSSRDRSAIDQCFAAMQNRCESMKNRLTELGERLNGQINVTFNLIAQRDSKINFAIAKLQTHDSRTIKAIAILTLLFLPGTFLATLWSTNLITVNGDDNWETFLAVVAALTFVVMVCWWVYGCMSRSFPGTVIKVKAQPLPPSYEELWGRLAVAGAARV</sequence>
<evidence type="ECO:0000313" key="2">
    <source>
        <dbReference type="EMBL" id="KEY72852.1"/>
    </source>
</evidence>
<dbReference type="AlphaFoldDB" id="A0A084B5M3"/>